<dbReference type="Gene3D" id="3.30.420.40">
    <property type="match status" value="1"/>
</dbReference>
<sequence>MQRRAERDPLNHMARISIRCPGTSSKWSCFAQMNGCTSKILLALVPCVCVIIIIITVIQNYSIQRHERALLNHAPPRPRTDHYTAVTNVQDNSLHYGVVFDCGSSGSRVYVYVWPQHSGNPRELLKINPMVDEDKKPVSKKITPGLSTFGKTPSKASEYLRPLLEYAAKHVPKDKHKETPLYILATAGMRMLPQSQQDAILEALRTDIPIFFNFQFAADQIGVISGKEEGVYAWIAINYILGRFEHGEDDDPLIAVDPPGAKASSGPHVRKRTVGMMDMGGGSMQIAYEVPKSVRFDSPKEEIAKTLISEFNLGCRKTDLDHNYRTYVTTFLGYGANAARDRYHKVIVDIAKRRNLTSFYKNSPIAPILDPCRPFDLSETYSVNGTSYHFLGTGNYTACKPAVIPLLNLTAHCVKEPCSINGIYQPPINFYNSEFYGFSEFWYSSDDVLRLGGKYDYYRFEKAAKDYCALSWKKILDFKKQNYYPKADDERLRTQCFKSAWMSTTLHVGFKFPKTYKHFRSAQVVYDKDVQWTLGALLFRIRYLPLREVEKVFYQHFRPPWVDQPFYMTFLPWFCIAVVIIAILLYWVRLNRMRGRPLPSESHAEYLRSIPSMAYFMTEEDEMEMGVKVLPAMPDS</sequence>
<dbReference type="GO" id="GO:0005524">
    <property type="term" value="F:ATP binding"/>
    <property type="evidence" value="ECO:0007669"/>
    <property type="project" value="UniProtKB-KW"/>
</dbReference>
<dbReference type="GeneID" id="106176350"/>
<dbReference type="CDD" id="cd24045">
    <property type="entry name" value="ASKHA_NBD_NTPDase4-like"/>
    <property type="match status" value="1"/>
</dbReference>
<keyword evidence="3 11" id="KW-0812">Transmembrane</keyword>
<feature type="transmembrane region" description="Helical" evidence="11">
    <location>
        <begin position="40"/>
        <end position="58"/>
    </location>
</feature>
<dbReference type="FunFam" id="3.30.420.150:FF:000003">
    <property type="entry name" value="ectonucleoside triphosphate diphosphohydrolase 7"/>
    <property type="match status" value="1"/>
</dbReference>
<evidence type="ECO:0000256" key="9">
    <source>
        <dbReference type="PIRSR" id="PIRSR600407-2"/>
    </source>
</evidence>
<dbReference type="PANTHER" id="PTHR11782">
    <property type="entry name" value="ADENOSINE/GUANOSINE DIPHOSPHATASE"/>
    <property type="match status" value="1"/>
</dbReference>
<keyword evidence="9" id="KW-0547">Nucleotide-binding</keyword>
<reference evidence="13" key="1">
    <citation type="submission" date="2025-08" db="UniProtKB">
        <authorList>
            <consortium name="RefSeq"/>
        </authorList>
    </citation>
    <scope>IDENTIFICATION</scope>
    <source>
        <tissue evidence="13">Gonads</tissue>
    </source>
</reference>
<evidence type="ECO:0000256" key="5">
    <source>
        <dbReference type="ARBA" id="ARBA00022989"/>
    </source>
</evidence>
<dbReference type="AlphaFoldDB" id="A0A1S3JUU7"/>
<dbReference type="OrthoDB" id="6372431at2759"/>
<evidence type="ECO:0000256" key="7">
    <source>
        <dbReference type="ARBA" id="ARBA00023180"/>
    </source>
</evidence>
<keyword evidence="6 11" id="KW-0472">Membrane</keyword>
<accession>A0A1S3JUU7</accession>
<evidence type="ECO:0000256" key="10">
    <source>
        <dbReference type="RuleBase" id="RU003833"/>
    </source>
</evidence>
<dbReference type="Proteomes" id="UP000085678">
    <property type="component" value="Unplaced"/>
</dbReference>
<comment type="subcellular location">
    <subcellularLocation>
        <location evidence="1">Endomembrane system</location>
        <topology evidence="1">Multi-pass membrane protein</topology>
    </subcellularLocation>
</comment>
<keyword evidence="9" id="KW-0067">ATP-binding</keyword>
<dbReference type="GO" id="GO:0006256">
    <property type="term" value="P:UDP catabolic process"/>
    <property type="evidence" value="ECO:0007669"/>
    <property type="project" value="TreeGrafter"/>
</dbReference>
<name>A0A1S3JUU7_LINAN</name>
<evidence type="ECO:0000256" key="11">
    <source>
        <dbReference type="SAM" id="Phobius"/>
    </source>
</evidence>
<dbReference type="GO" id="GO:0016020">
    <property type="term" value="C:membrane"/>
    <property type="evidence" value="ECO:0007669"/>
    <property type="project" value="TreeGrafter"/>
</dbReference>
<feature type="binding site" evidence="9">
    <location>
        <begin position="281"/>
        <end position="285"/>
    </location>
    <ligand>
        <name>ATP</name>
        <dbReference type="ChEBI" id="CHEBI:30616"/>
    </ligand>
</feature>
<dbReference type="PANTHER" id="PTHR11782:SF121">
    <property type="entry name" value="NUCLEOSIDE-DIPHOSPHATASE MIG-23"/>
    <property type="match status" value="1"/>
</dbReference>
<dbReference type="GO" id="GO:0004382">
    <property type="term" value="F:GDP phosphatase activity"/>
    <property type="evidence" value="ECO:0007669"/>
    <property type="project" value="TreeGrafter"/>
</dbReference>
<keyword evidence="5 11" id="KW-1133">Transmembrane helix</keyword>
<dbReference type="STRING" id="7574.A0A1S3JUU7"/>
<gene>
    <name evidence="13" type="primary">LOC106176350</name>
</gene>
<dbReference type="Pfam" id="PF01150">
    <property type="entry name" value="GDA1_CD39"/>
    <property type="match status" value="1"/>
</dbReference>
<dbReference type="GO" id="GO:0017111">
    <property type="term" value="F:ribonucleoside triphosphate phosphatase activity"/>
    <property type="evidence" value="ECO:0007669"/>
    <property type="project" value="TreeGrafter"/>
</dbReference>
<dbReference type="RefSeq" id="XP_013414145.1">
    <property type="nucleotide sequence ID" value="XM_013558691.2"/>
</dbReference>
<dbReference type="GO" id="GO:0046036">
    <property type="term" value="P:CTP metabolic process"/>
    <property type="evidence" value="ECO:0007669"/>
    <property type="project" value="TreeGrafter"/>
</dbReference>
<evidence type="ECO:0000256" key="6">
    <source>
        <dbReference type="ARBA" id="ARBA00023136"/>
    </source>
</evidence>
<dbReference type="InterPro" id="IPR000407">
    <property type="entry name" value="GDA1_CD39_NTPase"/>
</dbReference>
<keyword evidence="4 10" id="KW-0378">Hydrolase</keyword>
<dbReference type="PROSITE" id="PS01238">
    <property type="entry name" value="GDA1_CD39_NTPASE"/>
    <property type="match status" value="1"/>
</dbReference>
<feature type="active site" description="Proton acceptor" evidence="8">
    <location>
        <position position="229"/>
    </location>
</feature>
<feature type="transmembrane region" description="Helical" evidence="11">
    <location>
        <begin position="566"/>
        <end position="588"/>
    </location>
</feature>
<keyword evidence="7" id="KW-0325">Glycoprotein</keyword>
<evidence type="ECO:0000256" key="4">
    <source>
        <dbReference type="ARBA" id="ARBA00022801"/>
    </source>
</evidence>
<dbReference type="GO" id="GO:0045134">
    <property type="term" value="F:UDP phosphatase activity"/>
    <property type="evidence" value="ECO:0007669"/>
    <property type="project" value="TreeGrafter"/>
</dbReference>
<dbReference type="InParanoid" id="A0A1S3JUU7"/>
<evidence type="ECO:0000313" key="13">
    <source>
        <dbReference type="RefSeq" id="XP_013414145.1"/>
    </source>
</evidence>
<organism evidence="12 13">
    <name type="scientific">Lingula anatina</name>
    <name type="common">Brachiopod</name>
    <name type="synonym">Lingula unguis</name>
    <dbReference type="NCBI Taxonomy" id="7574"/>
    <lineage>
        <taxon>Eukaryota</taxon>
        <taxon>Metazoa</taxon>
        <taxon>Spiralia</taxon>
        <taxon>Lophotrochozoa</taxon>
        <taxon>Brachiopoda</taxon>
        <taxon>Linguliformea</taxon>
        <taxon>Lingulata</taxon>
        <taxon>Lingulida</taxon>
        <taxon>Linguloidea</taxon>
        <taxon>Lingulidae</taxon>
        <taxon>Lingula</taxon>
    </lineage>
</organism>
<keyword evidence="12" id="KW-1185">Reference proteome</keyword>
<evidence type="ECO:0000256" key="2">
    <source>
        <dbReference type="ARBA" id="ARBA00009283"/>
    </source>
</evidence>
<evidence type="ECO:0000256" key="3">
    <source>
        <dbReference type="ARBA" id="ARBA00022692"/>
    </source>
</evidence>
<protein>
    <submittedName>
        <fullName evidence="13">Ectonucleoside triphosphate diphosphohydrolase 4 isoform X1</fullName>
    </submittedName>
</protein>
<dbReference type="GO" id="GO:0005794">
    <property type="term" value="C:Golgi apparatus"/>
    <property type="evidence" value="ECO:0007669"/>
    <property type="project" value="TreeGrafter"/>
</dbReference>
<dbReference type="FunFam" id="3.30.420.40:FF:000057">
    <property type="entry name" value="Ectonucleoside triphosphate diphosphohydrolase 4"/>
    <property type="match status" value="1"/>
</dbReference>
<proteinExistence type="inferred from homology"/>
<evidence type="ECO:0000313" key="12">
    <source>
        <dbReference type="Proteomes" id="UP000085678"/>
    </source>
</evidence>
<dbReference type="KEGG" id="lak:106176350"/>
<dbReference type="Gene3D" id="3.30.420.150">
    <property type="entry name" value="Exopolyphosphatase. Domain 2"/>
    <property type="match status" value="1"/>
</dbReference>
<evidence type="ECO:0000256" key="8">
    <source>
        <dbReference type="PIRSR" id="PIRSR600407-1"/>
    </source>
</evidence>
<comment type="similarity">
    <text evidence="2 10">Belongs to the GDA1/CD39 NTPase family.</text>
</comment>
<evidence type="ECO:0000256" key="1">
    <source>
        <dbReference type="ARBA" id="ARBA00004127"/>
    </source>
</evidence>